<dbReference type="RefSeq" id="WP_125972911.1">
    <property type="nucleotide sequence ID" value="NZ_CP034433.1"/>
</dbReference>
<protein>
    <submittedName>
        <fullName evidence="1">Peptidoglycan endopeptidase</fullName>
    </submittedName>
</protein>
<proteinExistence type="predicted"/>
<name>A0A3S8ZSE1_9NEIS</name>
<accession>A0A3S8ZSE1</accession>
<dbReference type="KEGG" id="iod:EJO50_07415"/>
<keyword evidence="2" id="KW-1185">Reference proteome</keyword>
<dbReference type="OrthoDB" id="5177647at2"/>
<gene>
    <name evidence="1" type="ORF">EJO50_07415</name>
</gene>
<evidence type="ECO:0000313" key="2">
    <source>
        <dbReference type="Proteomes" id="UP000282438"/>
    </source>
</evidence>
<dbReference type="SUPFAM" id="SSF54001">
    <property type="entry name" value="Cysteine proteinases"/>
    <property type="match status" value="1"/>
</dbReference>
<dbReference type="Gene3D" id="3.90.1720.10">
    <property type="entry name" value="endopeptidase domain like (from Nostoc punctiforme)"/>
    <property type="match status" value="1"/>
</dbReference>
<sequence>MDKIEIASATMTERTDKSGKECTIGRFIDEKEGWKVVNAAEGWEGTIYKLIGAASQKGIAGDCSGSTYFIYKEAGFPYVYQTTSTFIDYANKTHRFREIKLAADETPQAGDVLWWSGHMAIYAPFPEGHPKQKFEVPGSKAVNDMYTAFNSRTGHPYGPFNIKKFRKDPFKVFRYYIISKDDKC</sequence>
<dbReference type="AlphaFoldDB" id="A0A3S8ZSE1"/>
<reference evidence="1 2" key="1">
    <citation type="submission" date="2018-12" db="EMBL/GenBank/DDBJ databases">
        <title>Complete genome sequence of Iodobacter sp. H11R3.</title>
        <authorList>
            <person name="Bae J.-W."/>
        </authorList>
    </citation>
    <scope>NUCLEOTIDE SEQUENCE [LARGE SCALE GENOMIC DNA]</scope>
    <source>
        <strain evidence="1 2">H11R3</strain>
    </source>
</reference>
<dbReference type="Proteomes" id="UP000282438">
    <property type="component" value="Chromosome"/>
</dbReference>
<dbReference type="EMBL" id="CP034433">
    <property type="protein sequence ID" value="AZN36331.1"/>
    <property type="molecule type" value="Genomic_DNA"/>
</dbReference>
<organism evidence="1 2">
    <name type="scientific">Iodobacter ciconiae</name>
    <dbReference type="NCBI Taxonomy" id="2496266"/>
    <lineage>
        <taxon>Bacteria</taxon>
        <taxon>Pseudomonadati</taxon>
        <taxon>Pseudomonadota</taxon>
        <taxon>Betaproteobacteria</taxon>
        <taxon>Neisseriales</taxon>
        <taxon>Chitinibacteraceae</taxon>
        <taxon>Iodobacter</taxon>
    </lineage>
</organism>
<evidence type="ECO:0000313" key="1">
    <source>
        <dbReference type="EMBL" id="AZN36331.1"/>
    </source>
</evidence>
<dbReference type="InterPro" id="IPR038765">
    <property type="entry name" value="Papain-like_cys_pep_sf"/>
</dbReference>